<evidence type="ECO:0008006" key="4">
    <source>
        <dbReference type="Google" id="ProtNLM"/>
    </source>
</evidence>
<evidence type="ECO:0000256" key="1">
    <source>
        <dbReference type="SAM" id="Phobius"/>
    </source>
</evidence>
<proteinExistence type="predicted"/>
<dbReference type="AlphaFoldDB" id="A0A2S1YJD0"/>
<name>A0A2S1YJD0_9FLAO</name>
<keyword evidence="1" id="KW-0812">Transmembrane</keyword>
<accession>A0A2S1YJD0</accession>
<dbReference type="EMBL" id="CP029255">
    <property type="protein sequence ID" value="AWK04126.1"/>
    <property type="molecule type" value="Genomic_DNA"/>
</dbReference>
<reference evidence="2 3" key="1">
    <citation type="submission" date="2018-05" db="EMBL/GenBank/DDBJ databases">
        <title>Genome sequencing of Flavobacterium sp. HYN0056.</title>
        <authorList>
            <person name="Yi H."/>
            <person name="Baek C."/>
        </authorList>
    </citation>
    <scope>NUCLEOTIDE SEQUENCE [LARGE SCALE GENOMIC DNA]</scope>
    <source>
        <strain evidence="2 3">HYN0056</strain>
    </source>
</reference>
<evidence type="ECO:0000313" key="2">
    <source>
        <dbReference type="EMBL" id="AWK04126.1"/>
    </source>
</evidence>
<evidence type="ECO:0000313" key="3">
    <source>
        <dbReference type="Proteomes" id="UP000245250"/>
    </source>
</evidence>
<keyword evidence="1" id="KW-1133">Transmembrane helix</keyword>
<dbReference type="Proteomes" id="UP000245250">
    <property type="component" value="Chromosome"/>
</dbReference>
<feature type="transmembrane region" description="Helical" evidence="1">
    <location>
        <begin position="12"/>
        <end position="35"/>
    </location>
</feature>
<keyword evidence="3" id="KW-1185">Reference proteome</keyword>
<organism evidence="2 3">
    <name type="scientific">Flavobacterium crocinum</name>
    <dbReference type="NCBI Taxonomy" id="2183896"/>
    <lineage>
        <taxon>Bacteria</taxon>
        <taxon>Pseudomonadati</taxon>
        <taxon>Bacteroidota</taxon>
        <taxon>Flavobacteriia</taxon>
        <taxon>Flavobacteriales</taxon>
        <taxon>Flavobacteriaceae</taxon>
        <taxon>Flavobacterium</taxon>
    </lineage>
</organism>
<sequence length="122" mass="14428">MQFFLTQNNSFLTFFVIKFLNIICVIKIIVAYLLYPKTTRNQDELKSQQNVLCHFGYNRGWVAYCLNNCKTQYISKSLPKNIGRLFNYRKMQNLNKQYKSQMNKSLQMNKMFTVALICAPVC</sequence>
<keyword evidence="1" id="KW-0472">Membrane</keyword>
<protein>
    <recommendedName>
        <fullName evidence="4">Transmembrane protein</fullName>
    </recommendedName>
</protein>
<gene>
    <name evidence="2" type="ORF">HYN56_07730</name>
</gene>
<dbReference type="KEGG" id="fcr:HYN56_07730"/>